<dbReference type="RefSeq" id="WP_251970148.1">
    <property type="nucleotide sequence ID" value="NZ_AP025730.1"/>
</dbReference>
<proteinExistence type="predicted"/>
<protein>
    <submittedName>
        <fullName evidence="1">Uncharacterized protein</fullName>
    </submittedName>
</protein>
<evidence type="ECO:0000313" key="1">
    <source>
        <dbReference type="EMBL" id="BDI06909.1"/>
    </source>
</evidence>
<dbReference type="Proteomes" id="UP001057498">
    <property type="component" value="Chromosome"/>
</dbReference>
<gene>
    <name evidence="1" type="ORF">CATMQ487_38790</name>
</gene>
<dbReference type="EMBL" id="AP025730">
    <property type="protein sequence ID" value="BDI06909.1"/>
    <property type="molecule type" value="Genomic_DNA"/>
</dbReference>
<reference evidence="1" key="1">
    <citation type="submission" date="2022-04" db="EMBL/GenBank/DDBJ databases">
        <title>Whole genome sequence of Sphaerotilus sp. FB-5.</title>
        <authorList>
            <person name="Takeda M."/>
            <person name="Narihara S."/>
            <person name="Akimoto M."/>
            <person name="Akimoto R."/>
            <person name="Nishiyashiki S."/>
            <person name="Murakami T."/>
        </authorList>
    </citation>
    <scope>NUCLEOTIDE SEQUENCE</scope>
    <source>
        <strain evidence="1">FB-5</strain>
    </source>
</reference>
<evidence type="ECO:0000313" key="2">
    <source>
        <dbReference type="Proteomes" id="UP001057498"/>
    </source>
</evidence>
<sequence length="78" mass="8575">MKTYQIEIQRLKSITHDHGSLDLNVDALVLPSPKPRGGDGDATLGTIISLSEKDARSLLILLKAQLAELEPRKGRSQR</sequence>
<accession>A0ABN6PNV9</accession>
<organism evidence="1 2">
    <name type="scientific">Sphaerotilus microaerophilus</name>
    <dbReference type="NCBI Taxonomy" id="2914710"/>
    <lineage>
        <taxon>Bacteria</taxon>
        <taxon>Pseudomonadati</taxon>
        <taxon>Pseudomonadota</taxon>
        <taxon>Betaproteobacteria</taxon>
        <taxon>Burkholderiales</taxon>
        <taxon>Sphaerotilaceae</taxon>
        <taxon>Sphaerotilus</taxon>
    </lineage>
</organism>
<keyword evidence="2" id="KW-1185">Reference proteome</keyword>
<name>A0ABN6PNV9_9BURK</name>